<dbReference type="Pfam" id="PF00326">
    <property type="entry name" value="Peptidase_S9"/>
    <property type="match status" value="1"/>
</dbReference>
<dbReference type="PANTHER" id="PTHR42776">
    <property type="entry name" value="SERINE PEPTIDASE S9 FAMILY MEMBER"/>
    <property type="match status" value="1"/>
</dbReference>
<dbReference type="GO" id="GO:0005737">
    <property type="term" value="C:cytoplasm"/>
    <property type="evidence" value="ECO:0007669"/>
    <property type="project" value="UniProtKB-SubCell"/>
</dbReference>
<evidence type="ECO:0000259" key="10">
    <source>
        <dbReference type="Pfam" id="PF00326"/>
    </source>
</evidence>
<accession>A0A8B9CU35</accession>
<dbReference type="SUPFAM" id="SSF53474">
    <property type="entry name" value="alpha/beta-Hydrolases"/>
    <property type="match status" value="1"/>
</dbReference>
<proteinExistence type="inferred from homology"/>
<keyword evidence="8" id="KW-0378">Hydrolase</keyword>
<keyword evidence="13" id="KW-1185">Reference proteome</keyword>
<dbReference type="InterPro" id="IPR045550">
    <property type="entry name" value="AARE_N"/>
</dbReference>
<dbReference type="InterPro" id="IPR011042">
    <property type="entry name" value="6-blade_b-propeller_TolB-like"/>
</dbReference>
<reference evidence="12" key="2">
    <citation type="submission" date="2025-09" db="UniProtKB">
        <authorList>
            <consortium name="Ensembl"/>
        </authorList>
    </citation>
    <scope>IDENTIFICATION</scope>
</reference>
<dbReference type="AlphaFoldDB" id="A0A8B9CU35"/>
<comment type="subcellular location">
    <subcellularLocation>
        <location evidence="2">Cytoplasm</location>
    </subcellularLocation>
</comment>
<dbReference type="GO" id="GO:0008242">
    <property type="term" value="F:omega peptidase activity"/>
    <property type="evidence" value="ECO:0007669"/>
    <property type="project" value="UniProtKB-EC"/>
</dbReference>
<feature type="compositionally biased region" description="Low complexity" evidence="9">
    <location>
        <begin position="121"/>
        <end position="164"/>
    </location>
</feature>
<feature type="compositionally biased region" description="Pro residues" evidence="9">
    <location>
        <begin position="8"/>
        <end position="37"/>
    </location>
</feature>
<feature type="compositionally biased region" description="Low complexity" evidence="9">
    <location>
        <begin position="53"/>
        <end position="63"/>
    </location>
</feature>
<evidence type="ECO:0000259" key="11">
    <source>
        <dbReference type="Pfam" id="PF19283"/>
    </source>
</evidence>
<dbReference type="Pfam" id="PF19283">
    <property type="entry name" value="APEH_N"/>
    <property type="match status" value="1"/>
</dbReference>
<dbReference type="Gene3D" id="3.40.50.1820">
    <property type="entry name" value="alpha/beta hydrolase"/>
    <property type="match status" value="1"/>
</dbReference>
<dbReference type="SUPFAM" id="SSF50993">
    <property type="entry name" value="Peptidase/esterase 'gauge' domain"/>
    <property type="match status" value="1"/>
</dbReference>
<reference evidence="12" key="1">
    <citation type="submission" date="2025-08" db="UniProtKB">
        <authorList>
            <consortium name="Ensembl"/>
        </authorList>
    </citation>
    <scope>IDENTIFICATION</scope>
</reference>
<dbReference type="GeneTree" id="ENSGT00940000166103"/>
<dbReference type="InterPro" id="IPR029058">
    <property type="entry name" value="AB_hydrolase_fold"/>
</dbReference>
<protein>
    <recommendedName>
        <fullName evidence="6">Acylamino-acid-releasing enzyme</fullName>
        <ecNumber evidence="5">3.4.19.1</ecNumber>
    </recommendedName>
</protein>
<name>A0A8B9CU35_9AVES</name>
<dbReference type="FunFam" id="2.120.10.30:FF:000189">
    <property type="entry name" value="Acylaminoacyl-peptide hydrolase"/>
    <property type="match status" value="1"/>
</dbReference>
<dbReference type="GO" id="GO:0004252">
    <property type="term" value="F:serine-type endopeptidase activity"/>
    <property type="evidence" value="ECO:0007669"/>
    <property type="project" value="TreeGrafter"/>
</dbReference>
<feature type="region of interest" description="Disordered" evidence="9">
    <location>
        <begin position="1"/>
        <end position="228"/>
    </location>
</feature>
<sequence>APHVPWHPQSPLPTYPGPPALPHVPGPCPGPVPPSQPAGPAGAAQPGGGRGAVPGAEPAPGAQHRLPGPRRHHPVWGQVLQPLHRYGDGDGARGTWGGGRRGCSPRPPVPAQSGRSGTWRGPRASSPAGSTSSSTTGPPSSTRGPPAPAARSRTSGSPRAPGPRAAGGVGLTGAFPQAAEPRVPQRGAEGRPAQGRRQGEGEGEGEAVPGGELGARGGRGREGAGGSGCPPCLCPQVWDQNRKVKSIDLTALDKHGSVYDDDQFGCLAWSHSETHLLYVAEKKRPKAESFFQSKAPELDCTTDEDLERPKKPDAPVKGEQFVYHEDWGETLSTRSVPVLCVLDIEGSSVSVLEGVPEHVSPGQALWSPDDTGVVFVGWWHEPFRLGLSACSNRRSGIFHLEVASRRCELLSAQPRAACSPRLSPDGRRLLYLEGAVGGPHRQCLQLRMLTWQTRQTVTVLDVVQEPTGAFTGIYAAELPPRCWAADSRRALLGTPQRSRTDLLLVDTEAAAVTNLTAGSPEGCWELLTIQWDLLVATCSAPHRPPRLVVAELPPLGQELSLRWVTVEDAPTVPGITWKTLMVRPPCGGQSPAPHGTQPFEALLLSPAGSMAPHPLVVCPHGGPHAVFDARWRPSMAALCRLGFAVLLVNYRGSLGFGQASIDSLLSRVGEQDVADTQLAVEQALRSEPLDSRRLALLAGSHGAFIALHLLAREPKRYQACALHNPVSNLPALLGTSDIPDWRYVSLGLPYSFERVPRAEDVATMLQRSPIAQVHRVRAPVLLCVGARDRRVSPTQALELYRVLRASGVPARLLWYPEGGHALAGTETEADVFGNCARWFLQHLRQPRHSP</sequence>
<feature type="domain" description="Peptidase S9 prolyl oligopeptidase catalytic" evidence="10">
    <location>
        <begin position="635"/>
        <end position="844"/>
    </location>
</feature>
<evidence type="ECO:0000256" key="7">
    <source>
        <dbReference type="ARBA" id="ARBA00022490"/>
    </source>
</evidence>
<evidence type="ECO:0000256" key="8">
    <source>
        <dbReference type="ARBA" id="ARBA00022801"/>
    </source>
</evidence>
<evidence type="ECO:0000256" key="9">
    <source>
        <dbReference type="SAM" id="MobiDB-lite"/>
    </source>
</evidence>
<evidence type="ECO:0000256" key="1">
    <source>
        <dbReference type="ARBA" id="ARBA00000721"/>
    </source>
</evidence>
<dbReference type="EC" id="3.4.19.1" evidence="5"/>
<evidence type="ECO:0000313" key="13">
    <source>
        <dbReference type="Proteomes" id="UP000694426"/>
    </source>
</evidence>
<dbReference type="PANTHER" id="PTHR42776:SF4">
    <property type="entry name" value="ACYLAMINO-ACID-RELEASING ENZYME"/>
    <property type="match status" value="1"/>
</dbReference>
<dbReference type="FunFam" id="3.40.50.1820:FF:000043">
    <property type="entry name" value="acylamino-acid-releasing enzyme"/>
    <property type="match status" value="1"/>
</dbReference>
<feature type="compositionally biased region" description="Low complexity" evidence="9">
    <location>
        <begin position="186"/>
        <end position="196"/>
    </location>
</feature>
<dbReference type="Ensembl" id="ENSABRT00000032716.1">
    <property type="protein sequence ID" value="ENSABRP00000023356.1"/>
    <property type="gene ID" value="ENSABRG00000019668.1"/>
</dbReference>
<comment type="similarity">
    <text evidence="3">Belongs to the peptidase S9C family.</text>
</comment>
<feature type="compositionally biased region" description="Gly residues" evidence="9">
    <location>
        <begin position="211"/>
        <end position="228"/>
    </location>
</feature>
<feature type="domain" description="Acylamino-acid-releasing enzyme N-terminal" evidence="11">
    <location>
        <begin position="236"/>
        <end position="566"/>
    </location>
</feature>
<dbReference type="GO" id="GO:0006508">
    <property type="term" value="P:proteolysis"/>
    <property type="evidence" value="ECO:0007669"/>
    <property type="project" value="InterPro"/>
</dbReference>
<evidence type="ECO:0000256" key="2">
    <source>
        <dbReference type="ARBA" id="ARBA00004496"/>
    </source>
</evidence>
<feature type="compositionally biased region" description="Gly residues" evidence="9">
    <location>
        <begin position="92"/>
        <end position="101"/>
    </location>
</feature>
<organism evidence="12 13">
    <name type="scientific">Anser brachyrhynchus</name>
    <name type="common">Pink-footed goose</name>
    <dbReference type="NCBI Taxonomy" id="132585"/>
    <lineage>
        <taxon>Eukaryota</taxon>
        <taxon>Metazoa</taxon>
        <taxon>Chordata</taxon>
        <taxon>Craniata</taxon>
        <taxon>Vertebrata</taxon>
        <taxon>Euteleostomi</taxon>
        <taxon>Archelosauria</taxon>
        <taxon>Archosauria</taxon>
        <taxon>Dinosauria</taxon>
        <taxon>Saurischia</taxon>
        <taxon>Theropoda</taxon>
        <taxon>Coelurosauria</taxon>
        <taxon>Aves</taxon>
        <taxon>Neognathae</taxon>
        <taxon>Galloanserae</taxon>
        <taxon>Anseriformes</taxon>
        <taxon>Anatidae</taxon>
        <taxon>Anserinae</taxon>
        <taxon>Anser</taxon>
    </lineage>
</organism>
<evidence type="ECO:0000256" key="5">
    <source>
        <dbReference type="ARBA" id="ARBA00012917"/>
    </source>
</evidence>
<dbReference type="Gene3D" id="2.120.10.30">
    <property type="entry name" value="TolB, C-terminal domain"/>
    <property type="match status" value="1"/>
</dbReference>
<keyword evidence="7" id="KW-0963">Cytoplasm</keyword>
<dbReference type="Proteomes" id="UP000694426">
    <property type="component" value="Unplaced"/>
</dbReference>
<comment type="subunit">
    <text evidence="4">Homotetramer.</text>
</comment>
<evidence type="ECO:0000313" key="12">
    <source>
        <dbReference type="Ensembl" id="ENSABRP00000023356.1"/>
    </source>
</evidence>
<evidence type="ECO:0000256" key="4">
    <source>
        <dbReference type="ARBA" id="ARBA00011881"/>
    </source>
</evidence>
<evidence type="ECO:0000256" key="3">
    <source>
        <dbReference type="ARBA" id="ARBA00010040"/>
    </source>
</evidence>
<comment type="catalytic activity">
    <reaction evidence="1">
        <text>Cleavage of an N-acetyl or N-formyl amino acid from the N-terminus of a polypeptide.</text>
        <dbReference type="EC" id="3.4.19.1"/>
    </reaction>
</comment>
<dbReference type="InterPro" id="IPR001375">
    <property type="entry name" value="Peptidase_S9_cat"/>
</dbReference>
<evidence type="ECO:0000256" key="6">
    <source>
        <dbReference type="ARBA" id="ARBA00018421"/>
    </source>
</evidence>